<dbReference type="AlphaFoldDB" id="A0AAW1GN53"/>
<dbReference type="Gene3D" id="3.30.559.10">
    <property type="entry name" value="Chloramphenicol acetyltransferase-like domain"/>
    <property type="match status" value="2"/>
</dbReference>
<dbReference type="InterPro" id="IPR023213">
    <property type="entry name" value="CAT-like_dom_sf"/>
</dbReference>
<evidence type="ECO:0000256" key="1">
    <source>
        <dbReference type="ARBA" id="ARBA00009861"/>
    </source>
</evidence>
<accession>A0AAW1GN53</accession>
<organism evidence="2 3">
    <name type="scientific">Saponaria officinalis</name>
    <name type="common">Common soapwort</name>
    <name type="synonym">Lychnis saponaria</name>
    <dbReference type="NCBI Taxonomy" id="3572"/>
    <lineage>
        <taxon>Eukaryota</taxon>
        <taxon>Viridiplantae</taxon>
        <taxon>Streptophyta</taxon>
        <taxon>Embryophyta</taxon>
        <taxon>Tracheophyta</taxon>
        <taxon>Spermatophyta</taxon>
        <taxon>Magnoliopsida</taxon>
        <taxon>eudicotyledons</taxon>
        <taxon>Gunneridae</taxon>
        <taxon>Pentapetalae</taxon>
        <taxon>Caryophyllales</taxon>
        <taxon>Caryophyllaceae</taxon>
        <taxon>Caryophylleae</taxon>
        <taxon>Saponaria</taxon>
    </lineage>
</organism>
<name>A0AAW1GN53_SAPOF</name>
<dbReference type="EMBL" id="JBDFQZ010000014">
    <property type="protein sequence ID" value="KAK9665900.1"/>
    <property type="molecule type" value="Genomic_DNA"/>
</dbReference>
<dbReference type="PANTHER" id="PTHR31642">
    <property type="entry name" value="TRICHOTHECENE 3-O-ACETYLTRANSFERASE"/>
    <property type="match status" value="1"/>
</dbReference>
<dbReference type="Proteomes" id="UP001443914">
    <property type="component" value="Unassembled WGS sequence"/>
</dbReference>
<comment type="similarity">
    <text evidence="1">Belongs to the plant acyltransferase family.</text>
</comment>
<keyword evidence="3" id="KW-1185">Reference proteome</keyword>
<proteinExistence type="inferred from homology"/>
<sequence>METTTIVLTENDVEKYEIIILVSPKKSIPPEVIFLSNIDQAVTFPIETLYFFQVNKDKRSSTSDIANKVKKATCELLLPYYFMAGRLSFNNNTHKLELVCNNAGIPFVSAKSKLMLSDLGDLSLPNPTFGYFIHRPKVYGSLDERPLLTIQVTRFKCGAFSVGFLTSHAILDGKAACEMFLNLVALCKGEGLKLPVICNNRTSIKARNPPKIKYPHNEYIILPKISSLATAFTTSYEAAPSPLIFANKYSHKLFKFNVEMISQLKKKSNTRCSTFEAIVAHIWKQRTRAVFDKSDDLSTVLFAVDIRSIITPNLPSGFVGNAVVTAFATSKILDLVKNPISYGVKLIKEAKQRISEDYVRSVIDWLEIYRGIPATNNGNFYVSAWWKLPFGELDFGYGRPVHVGPVLSGNDEFVLLLSEGNGGINVWMGLEVEKMNKFITHVFDL</sequence>
<gene>
    <name evidence="2" type="ORF">RND81_14G144500</name>
</gene>
<dbReference type="Pfam" id="PF02458">
    <property type="entry name" value="Transferase"/>
    <property type="match status" value="1"/>
</dbReference>
<comment type="caution">
    <text evidence="2">The sequence shown here is derived from an EMBL/GenBank/DDBJ whole genome shotgun (WGS) entry which is preliminary data.</text>
</comment>
<protein>
    <submittedName>
        <fullName evidence="2">Uncharacterized protein</fullName>
    </submittedName>
</protein>
<dbReference type="PANTHER" id="PTHR31642:SF231">
    <property type="entry name" value="BAHD FAMILY ACYLTRANSFERASE, CLADE V"/>
    <property type="match status" value="1"/>
</dbReference>
<evidence type="ECO:0000313" key="2">
    <source>
        <dbReference type="EMBL" id="KAK9665900.1"/>
    </source>
</evidence>
<dbReference type="GO" id="GO:0016747">
    <property type="term" value="F:acyltransferase activity, transferring groups other than amino-acyl groups"/>
    <property type="evidence" value="ECO:0007669"/>
    <property type="project" value="TreeGrafter"/>
</dbReference>
<reference evidence="2" key="1">
    <citation type="submission" date="2024-03" db="EMBL/GenBank/DDBJ databases">
        <title>WGS assembly of Saponaria officinalis var. Norfolk2.</title>
        <authorList>
            <person name="Jenkins J."/>
            <person name="Shu S."/>
            <person name="Grimwood J."/>
            <person name="Barry K."/>
            <person name="Goodstein D."/>
            <person name="Schmutz J."/>
            <person name="Leebens-Mack J."/>
            <person name="Osbourn A."/>
        </authorList>
    </citation>
    <scope>NUCLEOTIDE SEQUENCE [LARGE SCALE GENOMIC DNA]</scope>
    <source>
        <strain evidence="2">JIC</strain>
    </source>
</reference>
<evidence type="ECO:0000313" key="3">
    <source>
        <dbReference type="Proteomes" id="UP001443914"/>
    </source>
</evidence>
<dbReference type="InterPro" id="IPR050317">
    <property type="entry name" value="Plant_Fungal_Acyltransferase"/>
</dbReference>